<dbReference type="Proteomes" id="UP000219559">
    <property type="component" value="Unassembled WGS sequence"/>
</dbReference>
<dbReference type="InterPro" id="IPR013783">
    <property type="entry name" value="Ig-like_fold"/>
</dbReference>
<evidence type="ECO:0000259" key="1">
    <source>
        <dbReference type="Pfam" id="PF17116"/>
    </source>
</evidence>
<feature type="domain" description="Type 9 secretion system plug protein N-terminal" evidence="1">
    <location>
        <begin position="31"/>
        <end position="150"/>
    </location>
</feature>
<dbReference type="Pfam" id="PF17116">
    <property type="entry name" value="T9SS_plug_1st"/>
    <property type="match status" value="1"/>
</dbReference>
<sequence length="414" mass="48566">MPNKIAYILLLTCGWLWSQDKLVEVEPPAHIKTIIFKGPTEDQFPLVKIGETITLEFDDLNATEEDYYYQIKHADYDWKPSRILKSQYLSGTDNQRILDYENSYSTLQSYSNYKLRLPNENTRIRLTGNYLLEIYDSRDDLVFARRFVVYTDRVTVGAQVKRSRDFDYLYTKQSVQFNINTANANLVNPKQEVKVALIQNYDWATIIDDVKPQFTLGQQLTYKYDKETSFFGGNEYFYFDTKDLRAPSSAIHKISLEDLYHHYLFTNRIRNQDEYTYNPDINGDFIVRTLQGTDVSREAEYTVVHFSLPYEEFMGMDKVYVHGKFNNYAINEENQLSFNPDTGNMEGQITMKQGFYNYKYAIERENGTIETNTIGGDFHFTENQYLILVYYRDFGQRYDSVIGIGTANSKDISN</sequence>
<name>A0A2A4G4R3_9FLAO</name>
<dbReference type="InterPro" id="IPR031345">
    <property type="entry name" value="T9SS_Plug_N"/>
</dbReference>
<evidence type="ECO:0000313" key="3">
    <source>
        <dbReference type="Proteomes" id="UP000219559"/>
    </source>
</evidence>
<organism evidence="2 3">
    <name type="scientific">Sediminicola luteus</name>
    <dbReference type="NCBI Taxonomy" id="319238"/>
    <lineage>
        <taxon>Bacteria</taxon>
        <taxon>Pseudomonadati</taxon>
        <taxon>Bacteroidota</taxon>
        <taxon>Flavobacteriia</taxon>
        <taxon>Flavobacteriales</taxon>
        <taxon>Flavobacteriaceae</taxon>
        <taxon>Sediminicola</taxon>
    </lineage>
</organism>
<accession>A0A2A4G4R3</accession>
<dbReference type="Gene3D" id="2.60.40.10">
    <property type="entry name" value="Immunoglobulins"/>
    <property type="match status" value="1"/>
</dbReference>
<proteinExistence type="predicted"/>
<comment type="caution">
    <text evidence="2">The sequence shown here is derived from an EMBL/GenBank/DDBJ whole genome shotgun (WGS) entry which is preliminary data.</text>
</comment>
<dbReference type="AlphaFoldDB" id="A0A2A4G4R3"/>
<protein>
    <submittedName>
        <fullName evidence="2">DUF5103 domain-containing protein</fullName>
    </submittedName>
</protein>
<evidence type="ECO:0000313" key="2">
    <source>
        <dbReference type="EMBL" id="PCE63421.1"/>
    </source>
</evidence>
<dbReference type="OrthoDB" id="1522602at2"/>
<reference evidence="2 3" key="1">
    <citation type="submission" date="2017-04" db="EMBL/GenBank/DDBJ databases">
        <title>A new member of the family Flavobacteriaceae isolated from ascidians.</title>
        <authorList>
            <person name="Chen L."/>
        </authorList>
    </citation>
    <scope>NUCLEOTIDE SEQUENCE [LARGE SCALE GENOMIC DNA]</scope>
    <source>
        <strain evidence="2 3">HQA918</strain>
    </source>
</reference>
<dbReference type="EMBL" id="NBWU01000005">
    <property type="protein sequence ID" value="PCE63421.1"/>
    <property type="molecule type" value="Genomic_DNA"/>
</dbReference>
<dbReference type="RefSeq" id="WP_097443374.1">
    <property type="nucleotide sequence ID" value="NZ_NBWU01000005.1"/>
</dbReference>
<gene>
    <name evidence="2" type="ORF">B7P33_14500</name>
</gene>
<keyword evidence="3" id="KW-1185">Reference proteome</keyword>